<dbReference type="EMBL" id="HADZ01016657">
    <property type="protein sequence ID" value="SBP80598.1"/>
    <property type="molecule type" value="Transcribed_RNA"/>
</dbReference>
<feature type="region of interest" description="Disordered" evidence="1">
    <location>
        <begin position="44"/>
        <end position="66"/>
    </location>
</feature>
<keyword evidence="2" id="KW-0675">Receptor</keyword>
<organism evidence="2">
    <name type="scientific">Nothobranchius kadleci</name>
    <name type="common">African annual killifish</name>
    <dbReference type="NCBI Taxonomy" id="1051664"/>
    <lineage>
        <taxon>Eukaryota</taxon>
        <taxon>Metazoa</taxon>
        <taxon>Chordata</taxon>
        <taxon>Craniata</taxon>
        <taxon>Vertebrata</taxon>
        <taxon>Euteleostomi</taxon>
        <taxon>Actinopterygii</taxon>
        <taxon>Neopterygii</taxon>
        <taxon>Teleostei</taxon>
        <taxon>Neoteleostei</taxon>
        <taxon>Acanthomorphata</taxon>
        <taxon>Ovalentaria</taxon>
        <taxon>Atherinomorphae</taxon>
        <taxon>Cyprinodontiformes</taxon>
        <taxon>Nothobranchiidae</taxon>
        <taxon>Nothobranchius</taxon>
    </lineage>
</organism>
<protein>
    <submittedName>
        <fullName evidence="2">Adenosine A2a receptor a</fullName>
    </submittedName>
</protein>
<evidence type="ECO:0000256" key="1">
    <source>
        <dbReference type="SAM" id="MobiDB-lite"/>
    </source>
</evidence>
<accession>A0A1A8CNG0</accession>
<reference evidence="2" key="2">
    <citation type="submission" date="2016-06" db="EMBL/GenBank/DDBJ databases">
        <title>The genome of a short-lived fish provides insights into sex chromosome evolution and the genetic control of aging.</title>
        <authorList>
            <person name="Reichwald K."/>
            <person name="Felder M."/>
            <person name="Petzold A."/>
            <person name="Koch P."/>
            <person name="Groth M."/>
            <person name="Platzer M."/>
        </authorList>
    </citation>
    <scope>NUCLEOTIDE SEQUENCE</scope>
    <source>
        <tissue evidence="2">Brain</tissue>
    </source>
</reference>
<feature type="compositionally biased region" description="Polar residues" evidence="1">
    <location>
        <begin position="51"/>
        <end position="60"/>
    </location>
</feature>
<reference evidence="2" key="1">
    <citation type="submission" date="2016-05" db="EMBL/GenBank/DDBJ databases">
        <authorList>
            <person name="Lavstsen T."/>
            <person name="Jespersen J.S."/>
        </authorList>
    </citation>
    <scope>NUCLEOTIDE SEQUENCE</scope>
    <source>
        <tissue evidence="2">Brain</tissue>
    </source>
</reference>
<proteinExistence type="predicted"/>
<feature type="non-terminal residue" evidence="2">
    <location>
        <position position="1"/>
    </location>
</feature>
<feature type="non-terminal residue" evidence="2">
    <location>
        <position position="66"/>
    </location>
</feature>
<name>A0A1A8CNG0_NOTKA</name>
<evidence type="ECO:0000313" key="2">
    <source>
        <dbReference type="EMBL" id="SBP80598.1"/>
    </source>
</evidence>
<dbReference type="AlphaFoldDB" id="A0A1A8CNG0"/>
<sequence length="66" mass="7726">RVLWMPSDSLKPRWPVSYSLRGESRAAQELRFWTGRTNRTWTQRRSHRCSTSKTGRSASVSWEGCP</sequence>
<gene>
    <name evidence="2" type="primary">ADORA2AA</name>
</gene>